<reference evidence="3" key="2">
    <citation type="submission" date="2024-09" db="EMBL/GenBank/DDBJ databases">
        <authorList>
            <person name="Veyrier F.J."/>
        </authorList>
    </citation>
    <scope>NUCLEOTIDE SEQUENCE</scope>
    <source>
        <strain evidence="3">17694</strain>
    </source>
</reference>
<feature type="region of interest" description="Disordered" evidence="1">
    <location>
        <begin position="80"/>
        <end position="117"/>
    </location>
</feature>
<proteinExistence type="predicted"/>
<accession>A0A8T9MX92</accession>
<keyword evidence="2" id="KW-0732">Signal</keyword>
<evidence type="ECO:0000256" key="1">
    <source>
        <dbReference type="SAM" id="MobiDB-lite"/>
    </source>
</evidence>
<keyword evidence="4" id="KW-1185">Reference proteome</keyword>
<feature type="chain" id="PRO_5035807590" description="DUF4124 domain-containing protein" evidence="2">
    <location>
        <begin position="23"/>
        <end position="152"/>
    </location>
</feature>
<sequence length="152" mass="16287">MNSRFRPAAAALLLCAATPAHSTTTVWKIHGKSAYADTPPHLRLHNIQIFYPRTGKLSAVIRAKPRKPVKKNADAETAYAPSWHMSAPPDDAAAPPGQAARAVAEAEPVSPAEQQRRDMCQAAQDAWQKAAAAQSGEAAQYEAEVVRHCIAA</sequence>
<evidence type="ECO:0000256" key="2">
    <source>
        <dbReference type="SAM" id="SignalP"/>
    </source>
</evidence>
<reference evidence="3" key="1">
    <citation type="journal article" date="2022" name="Res Sq">
        <title>Evolution of multicellular longitudinally dividing oral cavity symbionts (Neisseriaceae).</title>
        <authorList>
            <person name="Nyongesa S."/>
            <person name="Weber P."/>
            <person name="Bernet E."/>
            <person name="Pullido F."/>
            <person name="Nieckarz M."/>
            <person name="Delaby M."/>
            <person name="Nieves C."/>
            <person name="Viehboeck T."/>
            <person name="Krause N."/>
            <person name="Rivera-Millot A."/>
            <person name="Nakamura A."/>
            <person name="Vischer N."/>
            <person name="VanNieuwenhze M."/>
            <person name="Brun Y."/>
            <person name="Cava F."/>
            <person name="Bulgheresi S."/>
            <person name="Veyrier F."/>
        </authorList>
    </citation>
    <scope>NUCLEOTIDE SEQUENCE</scope>
    <source>
        <strain evidence="3">17694</strain>
    </source>
</reference>
<organism evidence="3 4">
    <name type="scientific">Conchiformibius kuhniae</name>
    <dbReference type="NCBI Taxonomy" id="211502"/>
    <lineage>
        <taxon>Bacteria</taxon>
        <taxon>Pseudomonadati</taxon>
        <taxon>Pseudomonadota</taxon>
        <taxon>Betaproteobacteria</taxon>
        <taxon>Neisseriales</taxon>
        <taxon>Neisseriaceae</taxon>
        <taxon>Conchiformibius</taxon>
    </lineage>
</organism>
<feature type="signal peptide" evidence="2">
    <location>
        <begin position="1"/>
        <end position="22"/>
    </location>
</feature>
<dbReference type="EMBL" id="CP091521">
    <property type="protein sequence ID" value="UOP05485.1"/>
    <property type="molecule type" value="Genomic_DNA"/>
</dbReference>
<evidence type="ECO:0000313" key="3">
    <source>
        <dbReference type="EMBL" id="UOP05485.1"/>
    </source>
</evidence>
<gene>
    <name evidence="3" type="ORF">LVJ77_04910</name>
</gene>
<evidence type="ECO:0008006" key="5">
    <source>
        <dbReference type="Google" id="ProtNLM"/>
    </source>
</evidence>
<name>A0A8T9MX92_9NEIS</name>
<evidence type="ECO:0000313" key="4">
    <source>
        <dbReference type="Proteomes" id="UP000831534"/>
    </source>
</evidence>
<protein>
    <recommendedName>
        <fullName evidence="5">DUF4124 domain-containing protein</fullName>
    </recommendedName>
</protein>
<feature type="compositionally biased region" description="Low complexity" evidence="1">
    <location>
        <begin position="86"/>
        <end position="112"/>
    </location>
</feature>
<dbReference type="AlphaFoldDB" id="A0A8T9MX92"/>
<dbReference type="Proteomes" id="UP000831534">
    <property type="component" value="Chromosome"/>
</dbReference>
<dbReference type="KEGG" id="ckh:LVJ77_04910"/>
<dbReference type="RefSeq" id="WP_027010146.1">
    <property type="nucleotide sequence ID" value="NZ_CP091521.1"/>
</dbReference>